<evidence type="ECO:0000313" key="3">
    <source>
        <dbReference type="Proteomes" id="UP000288429"/>
    </source>
</evidence>
<dbReference type="EMBL" id="NIZV01000165">
    <property type="protein sequence ID" value="RSM03270.1"/>
    <property type="molecule type" value="Genomic_DNA"/>
</dbReference>
<name>A0A428TMI6_9HYPO</name>
<organism evidence="2 3">
    <name type="scientific">Fusarium ambrosium</name>
    <dbReference type="NCBI Taxonomy" id="131363"/>
    <lineage>
        <taxon>Eukaryota</taxon>
        <taxon>Fungi</taxon>
        <taxon>Dikarya</taxon>
        <taxon>Ascomycota</taxon>
        <taxon>Pezizomycotina</taxon>
        <taxon>Sordariomycetes</taxon>
        <taxon>Hypocreomycetidae</taxon>
        <taxon>Hypocreales</taxon>
        <taxon>Nectriaceae</taxon>
        <taxon>Fusarium</taxon>
        <taxon>Fusarium solani species complex</taxon>
    </lineage>
</organism>
<proteinExistence type="predicted"/>
<comment type="caution">
    <text evidence="2">The sequence shown here is derived from an EMBL/GenBank/DDBJ whole genome shotgun (WGS) entry which is preliminary data.</text>
</comment>
<evidence type="ECO:0000313" key="2">
    <source>
        <dbReference type="EMBL" id="RSM03270.1"/>
    </source>
</evidence>
<gene>
    <name evidence="2" type="ORF">CDV31_010546</name>
</gene>
<protein>
    <submittedName>
        <fullName evidence="2">Uncharacterized protein</fullName>
    </submittedName>
</protein>
<evidence type="ECO:0000256" key="1">
    <source>
        <dbReference type="SAM" id="MobiDB-lite"/>
    </source>
</evidence>
<feature type="compositionally biased region" description="Polar residues" evidence="1">
    <location>
        <begin position="44"/>
        <end position="62"/>
    </location>
</feature>
<sequence>MPSPFEPVLAIRKAPQATQYELNDLASDNGRLARAYRAGHHPPSRTTVVSTQPLLAQTNSSRSRPRPRGQLAPQARLGNQPIPASTPSFSPQFRHWTPQRASDTAAGLSLLAGGSIIDMTRFGAFPCFESSNTNHGA</sequence>
<feature type="compositionally biased region" description="Polar residues" evidence="1">
    <location>
        <begin position="82"/>
        <end position="91"/>
    </location>
</feature>
<feature type="region of interest" description="Disordered" evidence="1">
    <location>
        <begin position="37"/>
        <end position="102"/>
    </location>
</feature>
<dbReference type="Proteomes" id="UP000288429">
    <property type="component" value="Unassembled WGS sequence"/>
</dbReference>
<accession>A0A428TMI6</accession>
<dbReference type="AlphaFoldDB" id="A0A428TMI6"/>
<reference evidence="2 3" key="1">
    <citation type="submission" date="2017-06" db="EMBL/GenBank/DDBJ databases">
        <title>Cmopartive genomic analysis of Ambrosia Fusariam Clade fungi.</title>
        <authorList>
            <person name="Stajich J.E."/>
            <person name="Carrillo J."/>
            <person name="Kijimoto T."/>
            <person name="Eskalen A."/>
            <person name="O'Donnell K."/>
            <person name="Kasson M."/>
        </authorList>
    </citation>
    <scope>NUCLEOTIDE SEQUENCE [LARGE SCALE GENOMIC DNA]</scope>
    <source>
        <strain evidence="2 3">NRRL 20438</strain>
    </source>
</reference>
<keyword evidence="3" id="KW-1185">Reference proteome</keyword>